<evidence type="ECO:0000256" key="6">
    <source>
        <dbReference type="ARBA" id="ARBA00023010"/>
    </source>
</evidence>
<dbReference type="PANTHER" id="PTHR13373:SF21">
    <property type="entry name" value="NUCLEAR PORE COMPLEX PROTEIN NUP85"/>
    <property type="match status" value="1"/>
</dbReference>
<evidence type="ECO:0000256" key="9">
    <source>
        <dbReference type="RuleBase" id="RU365073"/>
    </source>
</evidence>
<dbReference type="GO" id="GO:0031965">
    <property type="term" value="C:nuclear membrane"/>
    <property type="evidence" value="ECO:0007669"/>
    <property type="project" value="UniProtKB-UniRule"/>
</dbReference>
<dbReference type="GO" id="GO:0006606">
    <property type="term" value="P:protein import into nucleus"/>
    <property type="evidence" value="ECO:0007669"/>
    <property type="project" value="TreeGrafter"/>
</dbReference>
<keyword evidence="8 9" id="KW-0539">Nucleus</keyword>
<evidence type="ECO:0000256" key="10">
    <source>
        <dbReference type="SAM" id="MobiDB-lite"/>
    </source>
</evidence>
<comment type="similarity">
    <text evidence="2 9">Belongs to the nucleoporin Nup85 family.</text>
</comment>
<evidence type="ECO:0000256" key="4">
    <source>
        <dbReference type="ARBA" id="ARBA00022816"/>
    </source>
</evidence>
<dbReference type="InterPro" id="IPR011502">
    <property type="entry name" value="Nucleoporin_Nup85"/>
</dbReference>
<name>A0AAD6XQ51_9AGAR</name>
<comment type="subunit">
    <text evidence="9">Component of the nuclear pore complex (NPC).</text>
</comment>
<evidence type="ECO:0000256" key="3">
    <source>
        <dbReference type="ARBA" id="ARBA00022448"/>
    </source>
</evidence>
<dbReference type="AlphaFoldDB" id="A0AAD6XQ51"/>
<dbReference type="Proteomes" id="UP001222325">
    <property type="component" value="Unassembled WGS sequence"/>
</dbReference>
<gene>
    <name evidence="11" type="ORF">B0H15DRAFT_922160</name>
</gene>
<comment type="function">
    <text evidence="9">Functions as a component of the nuclear pore complex (NPC).</text>
</comment>
<keyword evidence="9" id="KW-0472">Membrane</keyword>
<reference evidence="11" key="1">
    <citation type="submission" date="2023-03" db="EMBL/GenBank/DDBJ databases">
        <title>Massive genome expansion in bonnet fungi (Mycena s.s.) driven by repeated elements and novel gene families across ecological guilds.</title>
        <authorList>
            <consortium name="Lawrence Berkeley National Laboratory"/>
            <person name="Harder C.B."/>
            <person name="Miyauchi S."/>
            <person name="Viragh M."/>
            <person name="Kuo A."/>
            <person name="Thoen E."/>
            <person name="Andreopoulos B."/>
            <person name="Lu D."/>
            <person name="Skrede I."/>
            <person name="Drula E."/>
            <person name="Henrissat B."/>
            <person name="Morin E."/>
            <person name="Kohler A."/>
            <person name="Barry K."/>
            <person name="LaButti K."/>
            <person name="Morin E."/>
            <person name="Salamov A."/>
            <person name="Lipzen A."/>
            <person name="Mereny Z."/>
            <person name="Hegedus B."/>
            <person name="Baldrian P."/>
            <person name="Stursova M."/>
            <person name="Weitz H."/>
            <person name="Taylor A."/>
            <person name="Grigoriev I.V."/>
            <person name="Nagy L.G."/>
            <person name="Martin F."/>
            <person name="Kauserud H."/>
        </authorList>
    </citation>
    <scope>NUCLEOTIDE SEQUENCE</scope>
    <source>
        <strain evidence="11">CBHHK173m</strain>
    </source>
</reference>
<proteinExistence type="inferred from homology"/>
<evidence type="ECO:0000256" key="2">
    <source>
        <dbReference type="ARBA" id="ARBA00005573"/>
    </source>
</evidence>
<protein>
    <recommendedName>
        <fullName evidence="9">Nuclear pore complex protein Nup85</fullName>
    </recommendedName>
</protein>
<comment type="subcellular location">
    <subcellularLocation>
        <location evidence="1 9">Nucleus</location>
        <location evidence="1 9">Nuclear pore complex</location>
    </subcellularLocation>
</comment>
<accession>A0AAD6XQ51</accession>
<keyword evidence="6 9" id="KW-0811">Translocation</keyword>
<keyword evidence="3 9" id="KW-0813">Transport</keyword>
<evidence type="ECO:0000256" key="7">
    <source>
        <dbReference type="ARBA" id="ARBA00023132"/>
    </source>
</evidence>
<dbReference type="PANTHER" id="PTHR13373">
    <property type="entry name" value="FROUNT PROTEIN-RELATED"/>
    <property type="match status" value="1"/>
</dbReference>
<evidence type="ECO:0000313" key="12">
    <source>
        <dbReference type="Proteomes" id="UP001222325"/>
    </source>
</evidence>
<evidence type="ECO:0000256" key="5">
    <source>
        <dbReference type="ARBA" id="ARBA00022927"/>
    </source>
</evidence>
<dbReference type="GO" id="GO:0006406">
    <property type="term" value="P:mRNA export from nucleus"/>
    <property type="evidence" value="ECO:0007669"/>
    <property type="project" value="TreeGrafter"/>
</dbReference>
<evidence type="ECO:0000256" key="1">
    <source>
        <dbReference type="ARBA" id="ARBA00004567"/>
    </source>
</evidence>
<keyword evidence="4 9" id="KW-0509">mRNA transport</keyword>
<evidence type="ECO:0000313" key="11">
    <source>
        <dbReference type="EMBL" id="KAJ7091342.1"/>
    </source>
</evidence>
<sequence length="718" mass="80407">MSGDVFNLTPPLVPAGKPGDLLLAGQSLSASLSPLDNSLAVFVTNAVTTLPVATAIPRISPSLQCTSQPSKRPPGEEQPVYFPSIDSVPSSERRLFITDTLVIFAAFQNLIKTSRQKDPEWIQSEQNLTVMRKLAIDYVNFIKECWIHASQPAPRPDGPLQFSGDHYRALYTCFSLFVVLYLPEPGYEEAPVGEELMEWLNIHFIEPSTEEGDHLSALQSPWQDESFWSYLTRATLRGLSKASVFFLKMLSAHPSEDLQQLADSLASIVEFQPRLQNFSAERDFAYASRRWKEKVKAIRVEMDQIPEGDRDDGFDNWWDRLSDIVGILEGRGDIVQRVCEELGADWKEVCAAWGVFVDSRLRRQDLPDVVGRVLDNMPPDPTNLEDMIHTALLGGRPVDALFHASQLDRWLSAHLADIMEPISIRDQHILAYADYLHSDPALWRITVDYMYSCGDVGKERADEVLVRVPLRLRDNRGSISHTGDEGKIRAGNVVGVLKDVNQTCFDYRREAARRTICRIAAQTLVREKDYGLAVSYCSSAEDWQGLGRVVDRVLDEYIISGPTSFAQYASDIAPSLQNLGVQHPSSQGVFIHRLMFAVRYSNFHQLRVKHDLQNAASDLVAMFRDDIAPKSWWAVMLCDAVDLLQHRSSLLFSGSGAAELLRKLEEIFTRSSQGSGGDYLDILARTIRGGGHKEALARLTTVRLALARYLARSAVLSA</sequence>
<keyword evidence="7 9" id="KW-0906">Nuclear pore complex</keyword>
<dbReference type="GO" id="GO:0031080">
    <property type="term" value="C:nuclear pore outer ring"/>
    <property type="evidence" value="ECO:0007669"/>
    <property type="project" value="TreeGrafter"/>
</dbReference>
<organism evidence="11 12">
    <name type="scientific">Mycena belliarum</name>
    <dbReference type="NCBI Taxonomy" id="1033014"/>
    <lineage>
        <taxon>Eukaryota</taxon>
        <taxon>Fungi</taxon>
        <taxon>Dikarya</taxon>
        <taxon>Basidiomycota</taxon>
        <taxon>Agaricomycotina</taxon>
        <taxon>Agaricomycetes</taxon>
        <taxon>Agaricomycetidae</taxon>
        <taxon>Agaricales</taxon>
        <taxon>Marasmiineae</taxon>
        <taxon>Mycenaceae</taxon>
        <taxon>Mycena</taxon>
    </lineage>
</organism>
<feature type="region of interest" description="Disordered" evidence="10">
    <location>
        <begin position="63"/>
        <end position="85"/>
    </location>
</feature>
<dbReference type="GO" id="GO:0045893">
    <property type="term" value="P:positive regulation of DNA-templated transcription"/>
    <property type="evidence" value="ECO:0007669"/>
    <property type="project" value="TreeGrafter"/>
</dbReference>
<evidence type="ECO:0000256" key="8">
    <source>
        <dbReference type="ARBA" id="ARBA00023242"/>
    </source>
</evidence>
<dbReference type="EMBL" id="JARJCN010000020">
    <property type="protein sequence ID" value="KAJ7091342.1"/>
    <property type="molecule type" value="Genomic_DNA"/>
</dbReference>
<dbReference type="Pfam" id="PF07575">
    <property type="entry name" value="Nucleopor_Nup85"/>
    <property type="match status" value="2"/>
</dbReference>
<keyword evidence="12" id="KW-1185">Reference proteome</keyword>
<keyword evidence="5 9" id="KW-0653">Protein transport</keyword>
<comment type="caution">
    <text evidence="11">The sequence shown here is derived from an EMBL/GenBank/DDBJ whole genome shotgun (WGS) entry which is preliminary data.</text>
</comment>
<dbReference type="GO" id="GO:0017056">
    <property type="term" value="F:structural constituent of nuclear pore"/>
    <property type="evidence" value="ECO:0007669"/>
    <property type="project" value="TreeGrafter"/>
</dbReference>